<proteinExistence type="predicted"/>
<organism evidence="1 2">
    <name type="scientific">Dictyobacter halimunensis</name>
    <dbReference type="NCBI Taxonomy" id="3026934"/>
    <lineage>
        <taxon>Bacteria</taxon>
        <taxon>Bacillati</taxon>
        <taxon>Chloroflexota</taxon>
        <taxon>Ktedonobacteria</taxon>
        <taxon>Ktedonobacterales</taxon>
        <taxon>Dictyobacteraceae</taxon>
        <taxon>Dictyobacter</taxon>
    </lineage>
</organism>
<evidence type="ECO:0000313" key="2">
    <source>
        <dbReference type="Proteomes" id="UP001344906"/>
    </source>
</evidence>
<protein>
    <submittedName>
        <fullName evidence="1">Uncharacterized protein</fullName>
    </submittedName>
</protein>
<keyword evidence="2" id="KW-1185">Reference proteome</keyword>
<gene>
    <name evidence="1" type="ORF">KDH_64550</name>
</gene>
<sequence length="80" mass="8485">MTHYPLSKGLAALRIPAYLRDGEGPGDPCQKGWGQVAPCQKGWGQVAPCIPACCWKGKKLDDLSPLVKGRPALCILAGLL</sequence>
<reference evidence="1 2" key="1">
    <citation type="submission" date="2023-02" db="EMBL/GenBank/DDBJ databases">
        <title>Dictyobacter halimunensis sp. nov., a new member of the class Ktedonobacteria from forest soil in a geothermal area.</title>
        <authorList>
            <person name="Rachmania M.K."/>
            <person name="Ningsih F."/>
            <person name="Sakai Y."/>
            <person name="Yabe S."/>
            <person name="Yokota A."/>
            <person name="Sjamsuridzal W."/>
        </authorList>
    </citation>
    <scope>NUCLEOTIDE SEQUENCE [LARGE SCALE GENOMIC DNA]</scope>
    <source>
        <strain evidence="1 2">S3.2.2.5</strain>
    </source>
</reference>
<evidence type="ECO:0000313" key="1">
    <source>
        <dbReference type="EMBL" id="GLV59629.1"/>
    </source>
</evidence>
<accession>A0ABQ6FZD4</accession>
<dbReference type="EMBL" id="BSRI01000002">
    <property type="protein sequence ID" value="GLV59629.1"/>
    <property type="molecule type" value="Genomic_DNA"/>
</dbReference>
<dbReference type="Proteomes" id="UP001344906">
    <property type="component" value="Unassembled WGS sequence"/>
</dbReference>
<comment type="caution">
    <text evidence="1">The sequence shown here is derived from an EMBL/GenBank/DDBJ whole genome shotgun (WGS) entry which is preliminary data.</text>
</comment>
<name>A0ABQ6FZD4_9CHLR</name>